<protein>
    <submittedName>
        <fullName evidence="1">Uncharacterized protein</fullName>
    </submittedName>
</protein>
<gene>
    <name evidence="1" type="ORF">L195_g012142</name>
</gene>
<comment type="caution">
    <text evidence="1">The sequence shown here is derived from an EMBL/GenBank/DDBJ whole genome shotgun (WGS) entry which is preliminary data.</text>
</comment>
<sequence>HISQACVLIYWFPSYNAFHISKACVECTVHALSFQSLLLRACHVHHNTTSMWPATFLSSVL</sequence>
<name>A0A2K3PJI5_TRIPR</name>
<evidence type="ECO:0000313" key="2">
    <source>
        <dbReference type="Proteomes" id="UP000236291"/>
    </source>
</evidence>
<organism evidence="1 2">
    <name type="scientific">Trifolium pratense</name>
    <name type="common">Red clover</name>
    <dbReference type="NCBI Taxonomy" id="57577"/>
    <lineage>
        <taxon>Eukaryota</taxon>
        <taxon>Viridiplantae</taxon>
        <taxon>Streptophyta</taxon>
        <taxon>Embryophyta</taxon>
        <taxon>Tracheophyta</taxon>
        <taxon>Spermatophyta</taxon>
        <taxon>Magnoliopsida</taxon>
        <taxon>eudicotyledons</taxon>
        <taxon>Gunneridae</taxon>
        <taxon>Pentapetalae</taxon>
        <taxon>rosids</taxon>
        <taxon>fabids</taxon>
        <taxon>Fabales</taxon>
        <taxon>Fabaceae</taxon>
        <taxon>Papilionoideae</taxon>
        <taxon>50 kb inversion clade</taxon>
        <taxon>NPAAA clade</taxon>
        <taxon>Hologalegina</taxon>
        <taxon>IRL clade</taxon>
        <taxon>Trifolieae</taxon>
        <taxon>Trifolium</taxon>
    </lineage>
</organism>
<dbReference type="EMBL" id="ASHM01007681">
    <property type="protein sequence ID" value="PNY15446.1"/>
    <property type="molecule type" value="Genomic_DNA"/>
</dbReference>
<dbReference type="Proteomes" id="UP000236291">
    <property type="component" value="Unassembled WGS sequence"/>
</dbReference>
<reference evidence="1 2" key="1">
    <citation type="journal article" date="2014" name="Am. J. Bot.">
        <title>Genome assembly and annotation for red clover (Trifolium pratense; Fabaceae).</title>
        <authorList>
            <person name="Istvanek J."/>
            <person name="Jaros M."/>
            <person name="Krenek A."/>
            <person name="Repkova J."/>
        </authorList>
    </citation>
    <scope>NUCLEOTIDE SEQUENCE [LARGE SCALE GENOMIC DNA]</scope>
    <source>
        <strain evidence="2">cv. Tatra</strain>
        <tissue evidence="1">Young leaves</tissue>
    </source>
</reference>
<reference evidence="1 2" key="2">
    <citation type="journal article" date="2017" name="Front. Plant Sci.">
        <title>Gene Classification and Mining of Molecular Markers Useful in Red Clover (Trifolium pratense) Breeding.</title>
        <authorList>
            <person name="Istvanek J."/>
            <person name="Dluhosova J."/>
            <person name="Dluhos P."/>
            <person name="Patkova L."/>
            <person name="Nedelnik J."/>
            <person name="Repkova J."/>
        </authorList>
    </citation>
    <scope>NUCLEOTIDE SEQUENCE [LARGE SCALE GENOMIC DNA]</scope>
    <source>
        <strain evidence="2">cv. Tatra</strain>
        <tissue evidence="1">Young leaves</tissue>
    </source>
</reference>
<evidence type="ECO:0000313" key="1">
    <source>
        <dbReference type="EMBL" id="PNY15446.1"/>
    </source>
</evidence>
<accession>A0A2K3PJI5</accession>
<feature type="non-terminal residue" evidence="1">
    <location>
        <position position="1"/>
    </location>
</feature>
<proteinExistence type="predicted"/>
<dbReference type="AlphaFoldDB" id="A0A2K3PJI5"/>